<accession>A0A4R5BLI7</accession>
<dbReference type="InterPro" id="IPR036259">
    <property type="entry name" value="MFS_trans_sf"/>
</dbReference>
<evidence type="ECO:0000256" key="2">
    <source>
        <dbReference type="ARBA" id="ARBA00022692"/>
    </source>
</evidence>
<keyword evidence="4 5" id="KW-0472">Membrane</keyword>
<comment type="subcellular location">
    <subcellularLocation>
        <location evidence="1">Cell membrane</location>
        <topology evidence="1">Multi-pass membrane protein</topology>
    </subcellularLocation>
</comment>
<feature type="transmembrane region" description="Helical" evidence="5">
    <location>
        <begin position="95"/>
        <end position="116"/>
    </location>
</feature>
<evidence type="ECO:0000313" key="7">
    <source>
        <dbReference type="EMBL" id="TDD86136.1"/>
    </source>
</evidence>
<dbReference type="InterPro" id="IPR001927">
    <property type="entry name" value="Na/Gal_symport"/>
</dbReference>
<dbReference type="GO" id="GO:0008643">
    <property type="term" value="P:carbohydrate transport"/>
    <property type="evidence" value="ECO:0007669"/>
    <property type="project" value="InterPro"/>
</dbReference>
<dbReference type="AlphaFoldDB" id="A0A4R5BLI7"/>
<keyword evidence="2 5" id="KW-0812">Transmembrane</keyword>
<gene>
    <name evidence="7" type="ORF">E1202_19555</name>
</gene>
<feature type="transmembrane region" description="Helical" evidence="5">
    <location>
        <begin position="247"/>
        <end position="271"/>
    </location>
</feature>
<dbReference type="PANTHER" id="PTHR11328">
    <property type="entry name" value="MAJOR FACILITATOR SUPERFAMILY DOMAIN-CONTAINING PROTEIN"/>
    <property type="match status" value="1"/>
</dbReference>
<dbReference type="GO" id="GO:0006814">
    <property type="term" value="P:sodium ion transport"/>
    <property type="evidence" value="ECO:0007669"/>
    <property type="project" value="InterPro"/>
</dbReference>
<dbReference type="PANTHER" id="PTHR11328:SF24">
    <property type="entry name" value="MAJOR FACILITATOR SUPERFAMILY (MFS) PROFILE DOMAIN-CONTAINING PROTEIN"/>
    <property type="match status" value="1"/>
</dbReference>
<name>A0A4R5BLI7_9PSEU</name>
<evidence type="ECO:0000256" key="4">
    <source>
        <dbReference type="ARBA" id="ARBA00023136"/>
    </source>
</evidence>
<dbReference type="EMBL" id="SMLA01000031">
    <property type="protein sequence ID" value="TDD86136.1"/>
    <property type="molecule type" value="Genomic_DNA"/>
</dbReference>
<feature type="transmembrane region" description="Helical" evidence="5">
    <location>
        <begin position="160"/>
        <end position="181"/>
    </location>
</feature>
<feature type="transmembrane region" description="Helical" evidence="5">
    <location>
        <begin position="378"/>
        <end position="398"/>
    </location>
</feature>
<dbReference type="RefSeq" id="WP_132684591.1">
    <property type="nucleotide sequence ID" value="NZ_SMLA01000031.1"/>
</dbReference>
<evidence type="ECO:0000256" key="5">
    <source>
        <dbReference type="SAM" id="Phobius"/>
    </source>
</evidence>
<proteinExistence type="predicted"/>
<evidence type="ECO:0000313" key="8">
    <source>
        <dbReference type="Proteomes" id="UP000294723"/>
    </source>
</evidence>
<feature type="transmembrane region" description="Helical" evidence="5">
    <location>
        <begin position="418"/>
        <end position="444"/>
    </location>
</feature>
<feature type="transmembrane region" description="Helical" evidence="5">
    <location>
        <begin position="36"/>
        <end position="66"/>
    </location>
</feature>
<dbReference type="GO" id="GO:0015293">
    <property type="term" value="F:symporter activity"/>
    <property type="evidence" value="ECO:0007669"/>
    <property type="project" value="InterPro"/>
</dbReference>
<keyword evidence="3 5" id="KW-1133">Transmembrane helix</keyword>
<feature type="transmembrane region" description="Helical" evidence="5">
    <location>
        <begin position="193"/>
        <end position="211"/>
    </location>
</feature>
<comment type="caution">
    <text evidence="7">The sequence shown here is derived from an EMBL/GenBank/DDBJ whole genome shotgun (WGS) entry which is preliminary data.</text>
</comment>
<reference evidence="7 8" key="1">
    <citation type="submission" date="2019-03" db="EMBL/GenBank/DDBJ databases">
        <title>Draft genome sequences of novel Actinobacteria.</title>
        <authorList>
            <person name="Sahin N."/>
            <person name="Ay H."/>
            <person name="Saygin H."/>
        </authorList>
    </citation>
    <scope>NUCLEOTIDE SEQUENCE [LARGE SCALE GENOMIC DNA]</scope>
    <source>
        <strain evidence="7 8">5K548</strain>
    </source>
</reference>
<feature type="domain" description="Major facilitator superfamily (MFS) profile" evidence="6">
    <location>
        <begin position="246"/>
        <end position="462"/>
    </location>
</feature>
<dbReference type="Pfam" id="PF13347">
    <property type="entry name" value="MFS_2"/>
    <property type="match status" value="1"/>
</dbReference>
<dbReference type="NCBIfam" id="TIGR00792">
    <property type="entry name" value="gph"/>
    <property type="match status" value="1"/>
</dbReference>
<dbReference type="InterPro" id="IPR039672">
    <property type="entry name" value="MFS_2"/>
</dbReference>
<dbReference type="Gene3D" id="1.20.1250.20">
    <property type="entry name" value="MFS general substrate transporter like domains"/>
    <property type="match status" value="2"/>
</dbReference>
<feature type="transmembrane region" description="Helical" evidence="5">
    <location>
        <begin position="122"/>
        <end position="140"/>
    </location>
</feature>
<keyword evidence="8" id="KW-1185">Reference proteome</keyword>
<sequence>MSTHSGSLDASRSAVSAQPGRWEKIGYGMGGAANNVIWTGISTFLVFFYTDVAGIAAGVIGTVMFFSRILDGVSDVVMGVALDKTRSKHGKARPWLLWLAVPFAIAAVLLFTIPGGSGDVTTIIYVVVTYNVALLIYTAVEIPHGTLGALMTYDQHQRSILNVAKMIGAYVAIIAISNITIPFVEALGGGQSGWVSVFVVYGIAAAAIYFVTFRSTVERTDPTSREQADDARPSVKDGLTSLLRNKYWAIITAVLMLMYVFNGITAGMAVYFAKYVVGDPAMVGALATALTLATLIGILFVVPAAKRFGKRNTAIAGCAVAVIGSLIILIDPDNVALATVGQVVRGFGKAAVMGIIFAMLADTMEYGEWRTGTRIEGLIYSGASMGIKIGTGLGSALIGWSLALSGYVGAQASQSPEAISMISALFIWVPVIVSLLMIVLLLFYKLDAEYPKILEELGKSPA</sequence>
<protein>
    <submittedName>
        <fullName evidence="7">MFS transporter</fullName>
    </submittedName>
</protein>
<dbReference type="InterPro" id="IPR020846">
    <property type="entry name" value="MFS_dom"/>
</dbReference>
<dbReference type="Proteomes" id="UP000294723">
    <property type="component" value="Unassembled WGS sequence"/>
</dbReference>
<evidence type="ECO:0000256" key="1">
    <source>
        <dbReference type="ARBA" id="ARBA00004651"/>
    </source>
</evidence>
<feature type="transmembrane region" description="Helical" evidence="5">
    <location>
        <begin position="314"/>
        <end position="330"/>
    </location>
</feature>
<dbReference type="SUPFAM" id="SSF103473">
    <property type="entry name" value="MFS general substrate transporter"/>
    <property type="match status" value="1"/>
</dbReference>
<dbReference type="CDD" id="cd17332">
    <property type="entry name" value="MFS_MelB_like"/>
    <property type="match status" value="1"/>
</dbReference>
<dbReference type="GO" id="GO:0005886">
    <property type="term" value="C:plasma membrane"/>
    <property type="evidence" value="ECO:0007669"/>
    <property type="project" value="UniProtKB-SubCell"/>
</dbReference>
<evidence type="ECO:0000259" key="6">
    <source>
        <dbReference type="PROSITE" id="PS50850"/>
    </source>
</evidence>
<dbReference type="PROSITE" id="PS50850">
    <property type="entry name" value="MFS"/>
    <property type="match status" value="1"/>
</dbReference>
<evidence type="ECO:0000256" key="3">
    <source>
        <dbReference type="ARBA" id="ARBA00022989"/>
    </source>
</evidence>
<feature type="transmembrane region" description="Helical" evidence="5">
    <location>
        <begin position="283"/>
        <end position="302"/>
    </location>
</feature>
<organism evidence="7 8">
    <name type="scientific">Saccharopolyspora karakumensis</name>
    <dbReference type="NCBI Taxonomy" id="2530386"/>
    <lineage>
        <taxon>Bacteria</taxon>
        <taxon>Bacillati</taxon>
        <taxon>Actinomycetota</taxon>
        <taxon>Actinomycetes</taxon>
        <taxon>Pseudonocardiales</taxon>
        <taxon>Pseudonocardiaceae</taxon>
        <taxon>Saccharopolyspora</taxon>
    </lineage>
</organism>